<dbReference type="Proteomes" id="UP000541444">
    <property type="component" value="Unassembled WGS sequence"/>
</dbReference>
<dbReference type="AlphaFoldDB" id="A0A7J7P6F4"/>
<comment type="caution">
    <text evidence="1">The sequence shown here is derived from an EMBL/GenBank/DDBJ whole genome shotgun (WGS) entry which is preliminary data.</text>
</comment>
<name>A0A7J7P6F4_9MAGN</name>
<keyword evidence="2" id="KW-1185">Reference proteome</keyword>
<gene>
    <name evidence="1" type="ORF">GIB67_026350</name>
</gene>
<evidence type="ECO:0000313" key="1">
    <source>
        <dbReference type="EMBL" id="KAF6174862.1"/>
    </source>
</evidence>
<organism evidence="1 2">
    <name type="scientific">Kingdonia uniflora</name>
    <dbReference type="NCBI Taxonomy" id="39325"/>
    <lineage>
        <taxon>Eukaryota</taxon>
        <taxon>Viridiplantae</taxon>
        <taxon>Streptophyta</taxon>
        <taxon>Embryophyta</taxon>
        <taxon>Tracheophyta</taxon>
        <taxon>Spermatophyta</taxon>
        <taxon>Magnoliopsida</taxon>
        <taxon>Ranunculales</taxon>
        <taxon>Circaeasteraceae</taxon>
        <taxon>Kingdonia</taxon>
    </lineage>
</organism>
<protein>
    <submittedName>
        <fullName evidence="1">Uncharacterized protein</fullName>
    </submittedName>
</protein>
<dbReference type="EMBL" id="JACGCM010000223">
    <property type="protein sequence ID" value="KAF6174862.1"/>
    <property type="molecule type" value="Genomic_DNA"/>
</dbReference>
<accession>A0A7J7P6F4</accession>
<proteinExistence type="predicted"/>
<sequence>MPPAKLKMVIRVSPTEWYAVKVFLYSYKKPIQLGYGVSAYSPPPPPQSMQNLNLAKSMRIPPRR</sequence>
<evidence type="ECO:0000313" key="2">
    <source>
        <dbReference type="Proteomes" id="UP000541444"/>
    </source>
</evidence>
<reference evidence="1 2" key="1">
    <citation type="journal article" date="2020" name="IScience">
        <title>Genome Sequencing of the Endangered Kingdonia uniflora (Circaeasteraceae, Ranunculales) Reveals Potential Mechanisms of Evolutionary Specialization.</title>
        <authorList>
            <person name="Sun Y."/>
            <person name="Deng T."/>
            <person name="Zhang A."/>
            <person name="Moore M.J."/>
            <person name="Landis J.B."/>
            <person name="Lin N."/>
            <person name="Zhang H."/>
            <person name="Zhang X."/>
            <person name="Huang J."/>
            <person name="Zhang X."/>
            <person name="Sun H."/>
            <person name="Wang H."/>
        </authorList>
    </citation>
    <scope>NUCLEOTIDE SEQUENCE [LARGE SCALE GENOMIC DNA]</scope>
    <source>
        <strain evidence="1">TB1705</strain>
        <tissue evidence="1">Leaf</tissue>
    </source>
</reference>